<dbReference type="InterPro" id="IPR000477">
    <property type="entry name" value="RT_dom"/>
</dbReference>
<gene>
    <name evidence="2" type="ORF">FOZ60_011188</name>
</gene>
<dbReference type="PANTHER" id="PTHR19446">
    <property type="entry name" value="REVERSE TRANSCRIPTASES"/>
    <property type="match status" value="1"/>
</dbReference>
<protein>
    <recommendedName>
        <fullName evidence="1">Reverse transcriptase domain-containing protein</fullName>
    </recommendedName>
</protein>
<comment type="caution">
    <text evidence="2">The sequence shown here is derived from an EMBL/GenBank/DDBJ whole genome shotgun (WGS) entry which is preliminary data.</text>
</comment>
<evidence type="ECO:0000313" key="3">
    <source>
        <dbReference type="Proteomes" id="UP000541610"/>
    </source>
</evidence>
<dbReference type="AlphaFoldDB" id="A0A7J6NDU3"/>
<dbReference type="OrthoDB" id="440486at2759"/>
<dbReference type="EMBL" id="JABANP010000461">
    <property type="protein sequence ID" value="KAF4682058.1"/>
    <property type="molecule type" value="Genomic_DNA"/>
</dbReference>
<name>A0A7J6NDU3_PEROL</name>
<evidence type="ECO:0000313" key="2">
    <source>
        <dbReference type="EMBL" id="KAF4682058.1"/>
    </source>
</evidence>
<dbReference type="PROSITE" id="PS50878">
    <property type="entry name" value="RT_POL"/>
    <property type="match status" value="1"/>
</dbReference>
<proteinExistence type="predicted"/>
<evidence type="ECO:0000259" key="1">
    <source>
        <dbReference type="PROSITE" id="PS50878"/>
    </source>
</evidence>
<reference evidence="2 3" key="1">
    <citation type="submission" date="2020-04" db="EMBL/GenBank/DDBJ databases">
        <title>Perkinsus olseni comparative genomics.</title>
        <authorList>
            <person name="Bogema D.R."/>
        </authorList>
    </citation>
    <scope>NUCLEOTIDE SEQUENCE [LARGE SCALE GENOMIC DNA]</scope>
    <source>
        <strain evidence="2">00978-12</strain>
    </source>
</reference>
<dbReference type="SUPFAM" id="SSF56219">
    <property type="entry name" value="DNase I-like"/>
    <property type="match status" value="1"/>
</dbReference>
<dbReference type="SUPFAM" id="SSF56672">
    <property type="entry name" value="DNA/RNA polymerases"/>
    <property type="match status" value="1"/>
</dbReference>
<feature type="domain" description="Reverse transcriptase" evidence="1">
    <location>
        <begin position="287"/>
        <end position="454"/>
    </location>
</feature>
<organism evidence="2 3">
    <name type="scientific">Perkinsus olseni</name>
    <name type="common">Perkinsus atlanticus</name>
    <dbReference type="NCBI Taxonomy" id="32597"/>
    <lineage>
        <taxon>Eukaryota</taxon>
        <taxon>Sar</taxon>
        <taxon>Alveolata</taxon>
        <taxon>Perkinsozoa</taxon>
        <taxon>Perkinsea</taxon>
        <taxon>Perkinsida</taxon>
        <taxon>Perkinsidae</taxon>
        <taxon>Perkinsus</taxon>
    </lineage>
</organism>
<dbReference type="InterPro" id="IPR036691">
    <property type="entry name" value="Endo/exonu/phosph_ase_sf"/>
</dbReference>
<dbReference type="InterPro" id="IPR043502">
    <property type="entry name" value="DNA/RNA_pol_sf"/>
</dbReference>
<dbReference type="Gene3D" id="3.60.10.10">
    <property type="entry name" value="Endonuclease/exonuclease/phosphatase"/>
    <property type="match status" value="1"/>
</dbReference>
<accession>A0A7J6NDU3</accession>
<sequence>MATYYPTLYRADANAWHVGWGSVYTAANQHRQAWQRGETLVRWCLDREVRILNDEVSLPTFESNRDGIEPRWGVVDDLCGSDHRLLYVEFDVAKVIDGASRIPPDTSLSGITRSLSALAKAFSLKAKLRRAQRAFFRHKRLNGPDASSTMHCRGVRDAATRKFKAAAKEAKRVAARRFFTDLQHYSRCVKRGCPRIPPAAICEHGVNQADFLLRRLFPRDPDRDTEVEALRLRQRTEPVPAFTSSELREAANGLRRGAAPGEDDVSNDIVLDTLEVLKDSWSVQLTAALEAGTFPEEWKHSKGVFIHKSGRDPARPNGWRPICLVTSGSKLFERVILERLASCPQIGDRLETPVVHGFCKGKSVDTAASRIVEAFRAGRKRSKRAPVALIQLDVQNAFPSVKHSHILATLARYGVPRYLIDIAASYLKGQSVAATYGSDEATKALNGNKGKPLS</sequence>
<dbReference type="Proteomes" id="UP000541610">
    <property type="component" value="Unassembled WGS sequence"/>
</dbReference>
<dbReference type="Pfam" id="PF00078">
    <property type="entry name" value="RVT_1"/>
    <property type="match status" value="1"/>
</dbReference>